<feature type="region of interest" description="Disordered" evidence="1">
    <location>
        <begin position="128"/>
        <end position="151"/>
    </location>
</feature>
<evidence type="ECO:0000256" key="1">
    <source>
        <dbReference type="SAM" id="MobiDB-lite"/>
    </source>
</evidence>
<protein>
    <submittedName>
        <fullName evidence="2">Uncharacterized protein</fullName>
    </submittedName>
</protein>
<keyword evidence="3" id="KW-1185">Reference proteome</keyword>
<accession>A0A1W1VCR1</accession>
<organism evidence="2 3">
    <name type="scientific">Deinococcus hopiensis KR-140</name>
    <dbReference type="NCBI Taxonomy" id="695939"/>
    <lineage>
        <taxon>Bacteria</taxon>
        <taxon>Thermotogati</taxon>
        <taxon>Deinococcota</taxon>
        <taxon>Deinococci</taxon>
        <taxon>Deinococcales</taxon>
        <taxon>Deinococcaceae</taxon>
        <taxon>Deinococcus</taxon>
    </lineage>
</organism>
<evidence type="ECO:0000313" key="2">
    <source>
        <dbReference type="EMBL" id="SMB91199.1"/>
    </source>
</evidence>
<feature type="region of interest" description="Disordered" evidence="1">
    <location>
        <begin position="28"/>
        <end position="47"/>
    </location>
</feature>
<feature type="region of interest" description="Disordered" evidence="1">
    <location>
        <begin position="53"/>
        <end position="75"/>
    </location>
</feature>
<dbReference type="STRING" id="695939.SAMN00790413_01035"/>
<evidence type="ECO:0000313" key="3">
    <source>
        <dbReference type="Proteomes" id="UP000192582"/>
    </source>
</evidence>
<gene>
    <name evidence="2" type="ORF">SAMN00790413_01035</name>
</gene>
<feature type="compositionally biased region" description="Basic and acidic residues" evidence="1">
    <location>
        <begin position="136"/>
        <end position="151"/>
    </location>
</feature>
<name>A0A1W1VCR1_9DEIO</name>
<proteinExistence type="predicted"/>
<dbReference type="AlphaFoldDB" id="A0A1W1VCR1"/>
<dbReference type="EMBL" id="FWWU01000009">
    <property type="protein sequence ID" value="SMB91199.1"/>
    <property type="molecule type" value="Genomic_DNA"/>
</dbReference>
<dbReference type="Proteomes" id="UP000192582">
    <property type="component" value="Unassembled WGS sequence"/>
</dbReference>
<reference evidence="2 3" key="1">
    <citation type="submission" date="2017-04" db="EMBL/GenBank/DDBJ databases">
        <authorList>
            <person name="Afonso C.L."/>
            <person name="Miller P.J."/>
            <person name="Scott M.A."/>
            <person name="Spackman E."/>
            <person name="Goraichik I."/>
            <person name="Dimitrov K.M."/>
            <person name="Suarez D.L."/>
            <person name="Swayne D.E."/>
        </authorList>
    </citation>
    <scope>NUCLEOTIDE SEQUENCE [LARGE SCALE GENOMIC DNA]</scope>
    <source>
        <strain evidence="2 3">KR-140</strain>
    </source>
</reference>
<sequence length="281" mass="29496">MTPPPGSDLVKASLEARRKAGTVILQTPAPTATLRPVPLSTGPMPTGQLVPMPTGPMPSGRPVGLPDLPAPSPPSPAPLDGTDLAALLTRLLPQVLGGIDQIKAALGDRRLSFPEALVPRYDGGRSGALGRARRGAAREGQERRRPGGADLRRGVRPVCRAVAARLGPAVCTGAEGWGCGWIGDAVPGGGGEALNRYNLRFNLKRGFFTVRPPLGEATQCDLQNIDEEECMRQQLSKAMAALRRKVTVQTPPQVSVIQARSQPSTTAVSMTDVLRAMGCEG</sequence>